<feature type="repeat" description="WD" evidence="3">
    <location>
        <begin position="124"/>
        <end position="159"/>
    </location>
</feature>
<protein>
    <submittedName>
        <fullName evidence="4">Uncharacterized protein</fullName>
    </submittedName>
</protein>
<dbReference type="Pfam" id="PF00400">
    <property type="entry name" value="WD40"/>
    <property type="match status" value="3"/>
</dbReference>
<dbReference type="SUPFAM" id="SSF50978">
    <property type="entry name" value="WD40 repeat-like"/>
    <property type="match status" value="1"/>
</dbReference>
<dbReference type="InParanoid" id="A0A0D2WWV4"/>
<dbReference type="GO" id="GO:0120330">
    <property type="term" value="C:rixosome complex"/>
    <property type="evidence" value="ECO:0007669"/>
    <property type="project" value="TreeGrafter"/>
</dbReference>
<dbReference type="Proteomes" id="UP000008743">
    <property type="component" value="Unassembled WGS sequence"/>
</dbReference>
<dbReference type="SMART" id="SM00320">
    <property type="entry name" value="WD40"/>
    <property type="match status" value="5"/>
</dbReference>
<dbReference type="InterPro" id="IPR045227">
    <property type="entry name" value="WDR18/Ipi3/RID3"/>
</dbReference>
<dbReference type="EMBL" id="KE346374">
    <property type="protein sequence ID" value="KJE97530.1"/>
    <property type="molecule type" value="Genomic_DNA"/>
</dbReference>
<dbReference type="PRINTS" id="PR00320">
    <property type="entry name" value="GPROTEINBRPT"/>
</dbReference>
<dbReference type="PROSITE" id="PS00678">
    <property type="entry name" value="WD_REPEATS_1"/>
    <property type="match status" value="1"/>
</dbReference>
<dbReference type="RefSeq" id="XP_004343230.1">
    <property type="nucleotide sequence ID" value="XM_004343180.2"/>
</dbReference>
<dbReference type="OMA" id="GVNARIY"/>
<dbReference type="InterPro" id="IPR001680">
    <property type="entry name" value="WD40_rpt"/>
</dbReference>
<reference evidence="5" key="1">
    <citation type="submission" date="2011-02" db="EMBL/GenBank/DDBJ databases">
        <title>The Genome Sequence of Capsaspora owczarzaki ATCC 30864.</title>
        <authorList>
            <person name="Russ C."/>
            <person name="Cuomo C."/>
            <person name="Burger G."/>
            <person name="Gray M.W."/>
            <person name="Holland P.W.H."/>
            <person name="King N."/>
            <person name="Lang F.B.F."/>
            <person name="Roger A.J."/>
            <person name="Ruiz-Trillo I."/>
            <person name="Young S.K."/>
            <person name="Zeng Q."/>
            <person name="Gargeya S."/>
            <person name="Alvarado L."/>
            <person name="Berlin A."/>
            <person name="Chapman S.B."/>
            <person name="Chen Z."/>
            <person name="Freedman E."/>
            <person name="Gellesch M."/>
            <person name="Goldberg J."/>
            <person name="Griggs A."/>
            <person name="Gujja S."/>
            <person name="Heilman E."/>
            <person name="Heiman D."/>
            <person name="Howarth C."/>
            <person name="Mehta T."/>
            <person name="Neiman D."/>
            <person name="Pearson M."/>
            <person name="Roberts A."/>
            <person name="Saif S."/>
            <person name="Shea T."/>
            <person name="Shenoy N."/>
            <person name="Sisk P."/>
            <person name="Stolte C."/>
            <person name="Sykes S."/>
            <person name="White J."/>
            <person name="Yandava C."/>
            <person name="Haas B."/>
            <person name="Nusbaum C."/>
            <person name="Birren B."/>
        </authorList>
    </citation>
    <scope>NUCLEOTIDE SEQUENCE</scope>
    <source>
        <strain evidence="5">ATCC 30864</strain>
    </source>
</reference>
<dbReference type="STRING" id="595528.A0A0D2WWV4"/>
<dbReference type="InterPro" id="IPR019775">
    <property type="entry name" value="WD40_repeat_CS"/>
</dbReference>
<dbReference type="GO" id="GO:0006261">
    <property type="term" value="P:DNA-templated DNA replication"/>
    <property type="evidence" value="ECO:0007669"/>
    <property type="project" value="TreeGrafter"/>
</dbReference>
<evidence type="ECO:0000313" key="5">
    <source>
        <dbReference type="Proteomes" id="UP000008743"/>
    </source>
</evidence>
<dbReference type="eggNOG" id="KOG0646">
    <property type="taxonomic scope" value="Eukaryota"/>
</dbReference>
<dbReference type="PROSITE" id="PS50294">
    <property type="entry name" value="WD_REPEATS_REGION"/>
    <property type="match status" value="2"/>
</dbReference>
<keyword evidence="2" id="KW-0677">Repeat</keyword>
<dbReference type="GO" id="GO:0005656">
    <property type="term" value="C:nuclear pre-replicative complex"/>
    <property type="evidence" value="ECO:0007669"/>
    <property type="project" value="TreeGrafter"/>
</dbReference>
<accession>A0A0D2WWV4</accession>
<dbReference type="PANTHER" id="PTHR18763">
    <property type="entry name" value="WD-REPEAT PROTEIN 18"/>
    <property type="match status" value="1"/>
</dbReference>
<organism evidence="4 5">
    <name type="scientific">Capsaspora owczarzaki (strain ATCC 30864)</name>
    <dbReference type="NCBI Taxonomy" id="595528"/>
    <lineage>
        <taxon>Eukaryota</taxon>
        <taxon>Filasterea</taxon>
        <taxon>Capsaspora</taxon>
    </lineage>
</organism>
<dbReference type="InterPro" id="IPR020472">
    <property type="entry name" value="WD40_PAC1"/>
</dbReference>
<dbReference type="InterPro" id="IPR036322">
    <property type="entry name" value="WD40_repeat_dom_sf"/>
</dbReference>
<dbReference type="Gene3D" id="2.130.10.10">
    <property type="entry name" value="YVTN repeat-like/Quinoprotein amine dehydrogenase"/>
    <property type="match status" value="3"/>
</dbReference>
<dbReference type="AlphaFoldDB" id="A0A0D2WWV4"/>
<gene>
    <name evidence="4" type="ORF">CAOG_007371</name>
</gene>
<evidence type="ECO:0000256" key="2">
    <source>
        <dbReference type="ARBA" id="ARBA00022737"/>
    </source>
</evidence>
<sequence length="478" mass="51396">MFNFGEVALTVSSSADDHLTLRDLRSGAVLTTYKTGQTGGIGPHGVSITSCGQFALPLLLAASADRPVVNSWYWQKDQVHVKSTLAEKVPVIATSPDGLYIVGGSAQGRLFVWEIATGSLLKMTEAHYKPITVIRFTDDGSHVVVGAEDALVTVWRFSTIATTPRAQRLAPQATPVHSLADHSLPISDIHMGVDGFNCRFATASMDRTCKLWELASGILLCSFVFPTSISSVLVDPAELLLIAGGADGHIYPINIHEQSMSTVAQQHQQQRHGASFAGSASAALDTFVESGRRFEGHSRAVSSLALSFDGTTLLSGGQDGAAIVWDVRSGQIVKTFAQHKGPVTNVFIFFRPPELMSLNAKRVLPIAAPLKRFLATEEGVTENDIVSGQPMRIADAAVDPSCAPCGLLPPAISSFPEQDAAATYHSLGLFEISASSTDPVAELDHLREQVAHLRQLNDKWQQVANKYQRFIADDLTQQ</sequence>
<evidence type="ECO:0000256" key="1">
    <source>
        <dbReference type="ARBA" id="ARBA00022574"/>
    </source>
</evidence>
<proteinExistence type="predicted"/>
<dbReference type="GO" id="GO:0006364">
    <property type="term" value="P:rRNA processing"/>
    <property type="evidence" value="ECO:0007669"/>
    <property type="project" value="TreeGrafter"/>
</dbReference>
<feature type="repeat" description="WD" evidence="3">
    <location>
        <begin position="294"/>
        <end position="335"/>
    </location>
</feature>
<keyword evidence="5" id="KW-1185">Reference proteome</keyword>
<evidence type="ECO:0000313" key="4">
    <source>
        <dbReference type="EMBL" id="KJE97530.1"/>
    </source>
</evidence>
<keyword evidence="1 3" id="KW-0853">WD repeat</keyword>
<dbReference type="OrthoDB" id="756370at2759"/>
<dbReference type="FunCoup" id="A0A0D2WWV4">
    <property type="interactions" value="292"/>
</dbReference>
<dbReference type="PhylomeDB" id="A0A0D2WWV4"/>
<dbReference type="PROSITE" id="PS50082">
    <property type="entry name" value="WD_REPEATS_2"/>
    <property type="match status" value="3"/>
</dbReference>
<name>A0A0D2WWV4_CAPO3</name>
<dbReference type="PANTHER" id="PTHR18763:SF0">
    <property type="entry name" value="WD REPEAT-CONTAINING PROTEIN 18"/>
    <property type="match status" value="1"/>
</dbReference>
<feature type="repeat" description="WD" evidence="3">
    <location>
        <begin position="92"/>
        <end position="123"/>
    </location>
</feature>
<evidence type="ECO:0000256" key="3">
    <source>
        <dbReference type="PROSITE-ProRule" id="PRU00221"/>
    </source>
</evidence>
<dbReference type="InterPro" id="IPR015943">
    <property type="entry name" value="WD40/YVTN_repeat-like_dom_sf"/>
</dbReference>